<dbReference type="EMBL" id="CAADFF010000057">
    <property type="protein sequence ID" value="VFJ94358.1"/>
    <property type="molecule type" value="Genomic_DNA"/>
</dbReference>
<reference evidence="2" key="1">
    <citation type="submission" date="2019-02" db="EMBL/GenBank/DDBJ databases">
        <authorList>
            <person name="Gruber-Vodicka R. H."/>
            <person name="Seah K. B. B."/>
        </authorList>
    </citation>
    <scope>NUCLEOTIDE SEQUENCE</scope>
    <source>
        <strain evidence="2">BECK_M6</strain>
        <strain evidence="1">BECK_M7</strain>
    </source>
</reference>
<evidence type="ECO:0000313" key="1">
    <source>
        <dbReference type="EMBL" id="VFJ94358.1"/>
    </source>
</evidence>
<protein>
    <submittedName>
        <fullName evidence="2">Uncharacterized protein</fullName>
    </submittedName>
</protein>
<evidence type="ECO:0000313" key="2">
    <source>
        <dbReference type="EMBL" id="VFJ96342.1"/>
    </source>
</evidence>
<proteinExistence type="predicted"/>
<dbReference type="AlphaFoldDB" id="A0A450UUZ5"/>
<accession>A0A450UUZ5</accession>
<dbReference type="EMBL" id="CAADFH010000058">
    <property type="protein sequence ID" value="VFJ96342.1"/>
    <property type="molecule type" value="Genomic_DNA"/>
</dbReference>
<name>A0A450UUZ5_9GAMM</name>
<organism evidence="2">
    <name type="scientific">Candidatus Kentrum sp. LFY</name>
    <dbReference type="NCBI Taxonomy" id="2126342"/>
    <lineage>
        <taxon>Bacteria</taxon>
        <taxon>Pseudomonadati</taxon>
        <taxon>Pseudomonadota</taxon>
        <taxon>Gammaproteobacteria</taxon>
        <taxon>Candidatus Kentrum</taxon>
    </lineage>
</organism>
<gene>
    <name evidence="2" type="ORF">BECKLFY1418A_GA0070994_105813</name>
    <name evidence="1" type="ORF">BECKLFY1418B_GA0070995_105712</name>
</gene>
<sequence>MAIRHEDSLTKRNKELVEMIASDPKDNEAIKEFSDFVDEMTGAENDSVRFFMIGQLIERVRQKQGALYCIAVLNRLRNTKSKLVVKAAEKSLDMILPNNRYPLRGKPLRYERPFDGVAESDWEAG</sequence>